<dbReference type="AlphaFoldDB" id="A0A1G8X3S3"/>
<dbReference type="EMBL" id="FNEM01000014">
    <property type="protein sequence ID" value="SDJ85173.1"/>
    <property type="molecule type" value="Genomic_DNA"/>
</dbReference>
<accession>A0A1G8X3S3</accession>
<dbReference type="SUPFAM" id="SSF159501">
    <property type="entry name" value="EreA/ChaN-like"/>
    <property type="match status" value="1"/>
</dbReference>
<keyword evidence="2" id="KW-1185">Reference proteome</keyword>
<proteinExistence type="predicted"/>
<evidence type="ECO:0008006" key="3">
    <source>
        <dbReference type="Google" id="ProtNLM"/>
    </source>
</evidence>
<protein>
    <recommendedName>
        <fullName evidence="3">Erythromycin esterase</fullName>
    </recommendedName>
</protein>
<sequence length="248" mass="27756">MRPWILGVLVVLSIKSWACEPLPAELEAIIGNNRPLLLGEIHGSVQAPKWVENIVCNQLKQGPTILAIELLAEQIDVSGNTDQLALSVETSFQWQQLHTGKTSDAMFELLQTLLPLRQKGLTLVMFDDHGSPRAWRMANNLKPYLHHDSRLIVYGGNWHTKVNHDTSWSESTTNMGAYLKEWGAEPLSINLLPSGGSVYNNQEQGPKVYPVKERQLSKDRILISASEASGYHWHLNIGQVSPSLPRVR</sequence>
<dbReference type="Proteomes" id="UP000199527">
    <property type="component" value="Unassembled WGS sequence"/>
</dbReference>
<reference evidence="2" key="1">
    <citation type="submission" date="2016-10" db="EMBL/GenBank/DDBJ databases">
        <authorList>
            <person name="Varghese N."/>
            <person name="Submissions S."/>
        </authorList>
    </citation>
    <scope>NUCLEOTIDE SEQUENCE [LARGE SCALE GENOMIC DNA]</scope>
    <source>
        <strain evidence="2">DSM 23317</strain>
    </source>
</reference>
<organism evidence="1 2">
    <name type="scientific">Ferrimonas sediminum</name>
    <dbReference type="NCBI Taxonomy" id="718193"/>
    <lineage>
        <taxon>Bacteria</taxon>
        <taxon>Pseudomonadati</taxon>
        <taxon>Pseudomonadota</taxon>
        <taxon>Gammaproteobacteria</taxon>
        <taxon>Alteromonadales</taxon>
        <taxon>Ferrimonadaceae</taxon>
        <taxon>Ferrimonas</taxon>
    </lineage>
</organism>
<dbReference type="OrthoDB" id="1409169at2"/>
<name>A0A1G8X3S3_9GAMM</name>
<dbReference type="RefSeq" id="WP_090366804.1">
    <property type="nucleotide sequence ID" value="NZ_FNEM01000014.1"/>
</dbReference>
<gene>
    <name evidence="1" type="ORF">SAMN04488540_11477</name>
</gene>
<evidence type="ECO:0000313" key="2">
    <source>
        <dbReference type="Proteomes" id="UP000199527"/>
    </source>
</evidence>
<evidence type="ECO:0000313" key="1">
    <source>
        <dbReference type="EMBL" id="SDJ85173.1"/>
    </source>
</evidence>